<accession>A0AA96ZU69</accession>
<name>A0AA96ZU69_9EURY</name>
<proteinExistence type="predicted"/>
<reference evidence="1 2" key="1">
    <citation type="submission" date="2023-07" db="EMBL/GenBank/DDBJ databases">
        <title>Closed genoem sequence of Methanosarcinaceae archaeon Ac7.</title>
        <authorList>
            <person name="Poehlein A."/>
            <person name="Protasov E."/>
            <person name="Platt K."/>
            <person name="Reeh H."/>
            <person name="Daniel R."/>
            <person name="Brune A."/>
        </authorList>
    </citation>
    <scope>NUCLEOTIDE SEQUENCE [LARGE SCALE GENOMIC DNA]</scope>
    <source>
        <strain evidence="1 2">Ac7</strain>
    </source>
</reference>
<organism evidence="1 2">
    <name type="scientific">Methanolapillus millepedarum</name>
    <dbReference type="NCBI Taxonomy" id="3028296"/>
    <lineage>
        <taxon>Archaea</taxon>
        <taxon>Methanobacteriati</taxon>
        <taxon>Methanobacteriota</taxon>
        <taxon>Stenosarchaea group</taxon>
        <taxon>Methanomicrobia</taxon>
        <taxon>Methanosarcinales</taxon>
        <taxon>Methanosarcinaceae</taxon>
        <taxon>Methanolapillus</taxon>
    </lineage>
</organism>
<protein>
    <submittedName>
        <fullName evidence="1">Uncharacterized protein</fullName>
    </submittedName>
</protein>
<keyword evidence="2" id="KW-1185">Reference proteome</keyword>
<dbReference type="EMBL" id="CP131060">
    <property type="protein sequence ID" value="WNY25370.1"/>
    <property type="molecule type" value="Genomic_DNA"/>
</dbReference>
<dbReference type="Proteomes" id="UP001303587">
    <property type="component" value="Chromosome"/>
</dbReference>
<evidence type="ECO:0000313" key="2">
    <source>
        <dbReference type="Proteomes" id="UP001303587"/>
    </source>
</evidence>
<dbReference type="AlphaFoldDB" id="A0AA96ZU69"/>
<evidence type="ECO:0000313" key="1">
    <source>
        <dbReference type="EMBL" id="WNY25370.1"/>
    </source>
</evidence>
<gene>
    <name evidence="1" type="ORF">MsAc7_09200</name>
</gene>
<sequence length="53" mass="6520">MKKFQNRQTSKKSCFELKFKKEKIFLKRVAYVSFNVKNLKFFLQPFIKDRIIS</sequence>